<evidence type="ECO:0000256" key="1">
    <source>
        <dbReference type="ARBA" id="ARBA00004141"/>
    </source>
</evidence>
<feature type="transmembrane region" description="Helical" evidence="6">
    <location>
        <begin position="258"/>
        <end position="279"/>
    </location>
</feature>
<dbReference type="SUPFAM" id="SSF103481">
    <property type="entry name" value="Multidrug resistance efflux transporter EmrE"/>
    <property type="match status" value="2"/>
</dbReference>
<feature type="domain" description="EamA" evidence="7">
    <location>
        <begin position="200"/>
        <end position="331"/>
    </location>
</feature>
<comment type="similarity">
    <text evidence="2">Belongs to the EamA transporter family.</text>
</comment>
<evidence type="ECO:0000259" key="7">
    <source>
        <dbReference type="Pfam" id="PF00892"/>
    </source>
</evidence>
<gene>
    <name evidence="8" type="ORF">SAMN05216447_10141</name>
</gene>
<feature type="transmembrane region" description="Helical" evidence="6">
    <location>
        <begin position="138"/>
        <end position="160"/>
    </location>
</feature>
<feature type="transmembrane region" description="Helical" evidence="6">
    <location>
        <begin position="228"/>
        <end position="246"/>
    </location>
</feature>
<organism evidence="8 9">
    <name type="scientific">Parafannyhessea umbonata</name>
    <dbReference type="NCBI Taxonomy" id="604330"/>
    <lineage>
        <taxon>Bacteria</taxon>
        <taxon>Bacillati</taxon>
        <taxon>Actinomycetota</taxon>
        <taxon>Coriobacteriia</taxon>
        <taxon>Coriobacteriales</taxon>
        <taxon>Atopobiaceae</taxon>
        <taxon>Parafannyhessea</taxon>
    </lineage>
</organism>
<feature type="transmembrane region" description="Helical" evidence="6">
    <location>
        <begin position="172"/>
        <end position="188"/>
    </location>
</feature>
<evidence type="ECO:0000313" key="8">
    <source>
        <dbReference type="EMBL" id="SEH36330.1"/>
    </source>
</evidence>
<evidence type="ECO:0000256" key="2">
    <source>
        <dbReference type="ARBA" id="ARBA00007362"/>
    </source>
</evidence>
<dbReference type="Proteomes" id="UP000199135">
    <property type="component" value="Unassembled WGS sequence"/>
</dbReference>
<keyword evidence="5 6" id="KW-0472">Membrane</keyword>
<feature type="transmembrane region" description="Helical" evidence="6">
    <location>
        <begin position="44"/>
        <end position="61"/>
    </location>
</feature>
<dbReference type="InterPro" id="IPR050638">
    <property type="entry name" value="AA-Vitamin_Transporters"/>
</dbReference>
<evidence type="ECO:0000313" key="9">
    <source>
        <dbReference type="Proteomes" id="UP000199135"/>
    </source>
</evidence>
<comment type="subcellular location">
    <subcellularLocation>
        <location evidence="1">Membrane</location>
        <topology evidence="1">Multi-pass membrane protein</topology>
    </subcellularLocation>
</comment>
<comment type="caution">
    <text evidence="8">The sequence shown here is derived from an EMBL/GenBank/DDBJ whole genome shotgun (WGS) entry which is preliminary data.</text>
</comment>
<feature type="transmembrane region" description="Helical" evidence="6">
    <location>
        <begin position="200"/>
        <end position="216"/>
    </location>
</feature>
<accession>A0A1H6HQG9</accession>
<feature type="transmembrane region" description="Helical" evidence="6">
    <location>
        <begin position="300"/>
        <end position="330"/>
    </location>
</feature>
<name>A0A1H6HQG9_9ACTN</name>
<dbReference type="PANTHER" id="PTHR32322:SF2">
    <property type="entry name" value="EAMA DOMAIN-CONTAINING PROTEIN"/>
    <property type="match status" value="1"/>
</dbReference>
<evidence type="ECO:0000256" key="3">
    <source>
        <dbReference type="ARBA" id="ARBA00022692"/>
    </source>
</evidence>
<dbReference type="Pfam" id="PF00892">
    <property type="entry name" value="EamA"/>
    <property type="match status" value="2"/>
</dbReference>
<dbReference type="EMBL" id="FNWT01000001">
    <property type="protein sequence ID" value="SEH36330.1"/>
    <property type="molecule type" value="Genomic_DNA"/>
</dbReference>
<keyword evidence="4 6" id="KW-1133">Transmembrane helix</keyword>
<dbReference type="RefSeq" id="WP_234970609.1">
    <property type="nucleotide sequence ID" value="NZ_FNWT01000001.1"/>
</dbReference>
<sequence>MSETAIVGKTEVDKDIDASSDVLGEAEGTPAAESAEKPRKVSDGLVRGIVFTVLGGAMWGMNGTISKVLMDGYGVAPLWLACVRELSACWLFLIAAGVHSPNRLRGALSDGRSLLSILSIALFSILFSQVAYLEAIHWTNSATATILQSLEVVLVMVYVCLVNRRSPRKREIAGLMLALAGTFLVATGGDPSKLQLPVEGLAWGLGCAAAAAVLAIQPIRMIDRWGNFTVNGLAFLFSGLILAAFVQPWANVPQIDPAGIALLCCSILMGTFGAYALFLQGTKMVGSVRGSMLATTEPMMATLSSIVWLGAVFSPADLLGFAMIIVMVFLTA</sequence>
<feature type="transmembrane region" description="Helical" evidence="6">
    <location>
        <begin position="73"/>
        <end position="93"/>
    </location>
</feature>
<evidence type="ECO:0000256" key="5">
    <source>
        <dbReference type="ARBA" id="ARBA00023136"/>
    </source>
</evidence>
<dbReference type="PANTHER" id="PTHR32322">
    <property type="entry name" value="INNER MEMBRANE TRANSPORTER"/>
    <property type="match status" value="1"/>
</dbReference>
<feature type="transmembrane region" description="Helical" evidence="6">
    <location>
        <begin position="114"/>
        <end position="132"/>
    </location>
</feature>
<feature type="domain" description="EamA" evidence="7">
    <location>
        <begin position="47"/>
        <end position="186"/>
    </location>
</feature>
<keyword evidence="9" id="KW-1185">Reference proteome</keyword>
<protein>
    <submittedName>
        <fullName evidence="8">Permease of the drug/metabolite transporter (DMT) superfamily</fullName>
    </submittedName>
</protein>
<dbReference type="InterPro" id="IPR037185">
    <property type="entry name" value="EmrE-like"/>
</dbReference>
<keyword evidence="3 6" id="KW-0812">Transmembrane</keyword>
<dbReference type="InterPro" id="IPR000620">
    <property type="entry name" value="EamA_dom"/>
</dbReference>
<evidence type="ECO:0000256" key="4">
    <source>
        <dbReference type="ARBA" id="ARBA00022989"/>
    </source>
</evidence>
<reference evidence="8 9" key="1">
    <citation type="submission" date="2016-10" db="EMBL/GenBank/DDBJ databases">
        <authorList>
            <person name="Varghese N."/>
            <person name="Submissions S."/>
        </authorList>
    </citation>
    <scope>NUCLEOTIDE SEQUENCE [LARGE SCALE GENOMIC DNA]</scope>
    <source>
        <strain evidence="8 9">WCP15</strain>
    </source>
</reference>
<proteinExistence type="inferred from homology"/>
<evidence type="ECO:0000256" key="6">
    <source>
        <dbReference type="SAM" id="Phobius"/>
    </source>
</evidence>